<evidence type="ECO:0000313" key="1">
    <source>
        <dbReference type="EMBL" id="PVY82549.1"/>
    </source>
</evidence>
<evidence type="ECO:0008006" key="3">
    <source>
        <dbReference type="Google" id="ProtNLM"/>
    </source>
</evidence>
<dbReference type="RefSeq" id="WP_089940229.1">
    <property type="nucleotide sequence ID" value="NZ_QEKT01000012.1"/>
</dbReference>
<comment type="caution">
    <text evidence="1">The sequence shown here is derived from an EMBL/GenBank/DDBJ whole genome shotgun (WGS) entry which is preliminary data.</text>
</comment>
<gene>
    <name evidence="1" type="ORF">C7384_11221</name>
</gene>
<name>A0A2U1D4L7_9LACO</name>
<dbReference type="InterPro" id="IPR021146">
    <property type="entry name" value="Phage_gp6-like_head-tail"/>
</dbReference>
<proteinExistence type="predicted"/>
<dbReference type="EMBL" id="QEKT01000012">
    <property type="protein sequence ID" value="PVY82549.1"/>
    <property type="molecule type" value="Genomic_DNA"/>
</dbReference>
<protein>
    <recommendedName>
        <fullName evidence="3">Gp6-like head-tail connector protein</fullName>
    </recommendedName>
</protein>
<sequence>MGVANDYATLIDNKSSTKDKLDIIERRTRERLAVLLGVDDDGAIPAKFNYIVADVVAARFSRIGNEGMKSANQDGLGLVFQENDFAQFMTEINQFKNGDVVGPRHGKVWFV</sequence>
<dbReference type="Proteomes" id="UP000245433">
    <property type="component" value="Unassembled WGS sequence"/>
</dbReference>
<dbReference type="Pfam" id="PF05135">
    <property type="entry name" value="Phage_connect_1"/>
    <property type="match status" value="1"/>
</dbReference>
<reference evidence="1 2" key="1">
    <citation type="submission" date="2018-04" db="EMBL/GenBank/DDBJ databases">
        <title>Genomic Encyclopedia of Type Strains, Phase IV (KMG-IV): sequencing the most valuable type-strain genomes for metagenomic binning, comparative biology and taxonomic classification.</title>
        <authorList>
            <person name="Goeker M."/>
        </authorList>
    </citation>
    <scope>NUCLEOTIDE SEQUENCE [LARGE SCALE GENOMIC DNA]</scope>
    <source>
        <strain evidence="1 2">DSM 28795</strain>
    </source>
</reference>
<dbReference type="AlphaFoldDB" id="A0A2U1D4L7"/>
<keyword evidence="2" id="KW-1185">Reference proteome</keyword>
<dbReference type="OrthoDB" id="1701341at2"/>
<organism evidence="1 2">
    <name type="scientific">Convivina intestini</name>
    <dbReference type="NCBI Taxonomy" id="1505726"/>
    <lineage>
        <taxon>Bacteria</taxon>
        <taxon>Bacillati</taxon>
        <taxon>Bacillota</taxon>
        <taxon>Bacilli</taxon>
        <taxon>Lactobacillales</taxon>
        <taxon>Lactobacillaceae</taxon>
        <taxon>Convivina</taxon>
    </lineage>
</organism>
<accession>A0A2U1D4L7</accession>
<evidence type="ECO:0000313" key="2">
    <source>
        <dbReference type="Proteomes" id="UP000245433"/>
    </source>
</evidence>